<evidence type="ECO:0000313" key="2">
    <source>
        <dbReference type="Proteomes" id="UP000015344"/>
    </source>
</evidence>
<dbReference type="AlphaFoldDB" id="S9SP69"/>
<dbReference type="RefSeq" id="WP_021260795.1">
    <property type="nucleotide sequence ID" value="NZ_ATMT01000060.1"/>
</dbReference>
<accession>S9SP69</accession>
<evidence type="ECO:0000313" key="1">
    <source>
        <dbReference type="EMBL" id="EPY05883.1"/>
    </source>
</evidence>
<evidence type="ECO:0008006" key="3">
    <source>
        <dbReference type="Google" id="ProtNLM"/>
    </source>
</evidence>
<proteinExistence type="predicted"/>
<comment type="caution">
    <text evidence="1">The sequence shown here is derived from an EMBL/GenBank/DDBJ whole genome shotgun (WGS) entry which is preliminary data.</text>
</comment>
<dbReference type="Gene3D" id="3.40.50.300">
    <property type="entry name" value="P-loop containing nucleotide triphosphate hydrolases"/>
    <property type="match status" value="1"/>
</dbReference>
<reference evidence="1 2" key="1">
    <citation type="submission" date="2013-05" db="EMBL/GenBank/DDBJ databases">
        <authorList>
            <person name="Strain E.A."/>
            <person name="Brown E."/>
            <person name="Allard M.W."/>
            <person name="Luo Y.L."/>
        </authorList>
    </citation>
    <scope>NUCLEOTIDE SEQUENCE [LARGE SCALE GENOMIC DNA]</scope>
    <source>
        <strain evidence="1 2">TS-15</strain>
    </source>
</reference>
<name>S9SP69_PAEAL</name>
<sequence length="177" mass="20484">MKKLLFVGGVHGVGKTHVCESISKKFNIPTYSASSLISSRKKEMFSKNKRVSDIDHNQDLLIDALSQLGLEENYYLLEGHFCLLNKVGEITRVPKETFFKLSPEVIIVLTDRVEAISHRLKNRDDTHYDLVFLDEFQHEEISYAKEIAELLKIPYYEYNYTVSKGLFEKQIGDHLNK</sequence>
<protein>
    <recommendedName>
        <fullName evidence="3">Adenylate kinase</fullName>
    </recommendedName>
</protein>
<dbReference type="EMBL" id="ATMT01000060">
    <property type="protein sequence ID" value="EPY05883.1"/>
    <property type="molecule type" value="Genomic_DNA"/>
</dbReference>
<dbReference type="eggNOG" id="COG2019">
    <property type="taxonomic scope" value="Bacteria"/>
</dbReference>
<gene>
    <name evidence="1" type="ORF">PAALTS15_17541</name>
</gene>
<dbReference type="SUPFAM" id="SSF52540">
    <property type="entry name" value="P-loop containing nucleoside triphosphate hydrolases"/>
    <property type="match status" value="1"/>
</dbReference>
<dbReference type="InterPro" id="IPR027417">
    <property type="entry name" value="P-loop_NTPase"/>
</dbReference>
<dbReference type="Pfam" id="PF13207">
    <property type="entry name" value="AAA_17"/>
    <property type="match status" value="1"/>
</dbReference>
<organism evidence="1 2">
    <name type="scientific">Paenibacillus alvei TS-15</name>
    <dbReference type="NCBI Taxonomy" id="1117108"/>
    <lineage>
        <taxon>Bacteria</taxon>
        <taxon>Bacillati</taxon>
        <taxon>Bacillota</taxon>
        <taxon>Bacilli</taxon>
        <taxon>Bacillales</taxon>
        <taxon>Paenibacillaceae</taxon>
        <taxon>Paenibacillus</taxon>
    </lineage>
</organism>
<dbReference type="Proteomes" id="UP000015344">
    <property type="component" value="Unassembled WGS sequence"/>
</dbReference>